<evidence type="ECO:0000256" key="1">
    <source>
        <dbReference type="SAM" id="MobiDB-lite"/>
    </source>
</evidence>
<gene>
    <name evidence="3" type="ORF">PENSOL_c057G04301</name>
</gene>
<evidence type="ECO:0000313" key="3">
    <source>
        <dbReference type="EMBL" id="OQD91210.1"/>
    </source>
</evidence>
<dbReference type="Proteomes" id="UP000191612">
    <property type="component" value="Unassembled WGS sequence"/>
</dbReference>
<dbReference type="AlphaFoldDB" id="A0A1V6QPQ4"/>
<protein>
    <submittedName>
        <fullName evidence="3">Uncharacterized protein</fullName>
    </submittedName>
</protein>
<sequence length="244" mass="25897">MKIDFVFLASLCANSAFVSALPADTADTAVLLLEDGTTQTINKRDLAAHLPGVSLSPPTDSPPKFIETGSNDSAPSRRLAKRDGAQFIIPLPDQKFLGWDLSMSTIVHANEADATAAMASGQMIANSITVGASYTATVEGFLSVGTTVSYQYTETATLTGTVTMTIPKNKWGAIVSNPLTNRRSGYVFSGQPGSGQYEHFQADSFTQDTYKYGANSLSWVKGVVTTCLGDSYPLKRCVGEGSLE</sequence>
<proteinExistence type="predicted"/>
<feature type="signal peptide" evidence="2">
    <location>
        <begin position="1"/>
        <end position="20"/>
    </location>
</feature>
<organism evidence="3 4">
    <name type="scientific">Penicillium solitum</name>
    <dbReference type="NCBI Taxonomy" id="60172"/>
    <lineage>
        <taxon>Eukaryota</taxon>
        <taxon>Fungi</taxon>
        <taxon>Dikarya</taxon>
        <taxon>Ascomycota</taxon>
        <taxon>Pezizomycotina</taxon>
        <taxon>Eurotiomycetes</taxon>
        <taxon>Eurotiomycetidae</taxon>
        <taxon>Eurotiales</taxon>
        <taxon>Aspergillaceae</taxon>
        <taxon>Penicillium</taxon>
    </lineage>
</organism>
<comment type="caution">
    <text evidence="3">The sequence shown here is derived from an EMBL/GenBank/DDBJ whole genome shotgun (WGS) entry which is preliminary data.</text>
</comment>
<evidence type="ECO:0000256" key="2">
    <source>
        <dbReference type="SAM" id="SignalP"/>
    </source>
</evidence>
<accession>A0A1V6QPQ4</accession>
<feature type="region of interest" description="Disordered" evidence="1">
    <location>
        <begin position="52"/>
        <end position="77"/>
    </location>
</feature>
<reference evidence="4" key="1">
    <citation type="journal article" date="2017" name="Nat. Microbiol.">
        <title>Global analysis of biosynthetic gene clusters reveals vast potential of secondary metabolite production in Penicillium species.</title>
        <authorList>
            <person name="Nielsen J.C."/>
            <person name="Grijseels S."/>
            <person name="Prigent S."/>
            <person name="Ji B."/>
            <person name="Dainat J."/>
            <person name="Nielsen K.F."/>
            <person name="Frisvad J.C."/>
            <person name="Workman M."/>
            <person name="Nielsen J."/>
        </authorList>
    </citation>
    <scope>NUCLEOTIDE SEQUENCE [LARGE SCALE GENOMIC DNA]</scope>
    <source>
        <strain evidence="4">IBT 29525</strain>
    </source>
</reference>
<name>A0A1V6QPQ4_9EURO</name>
<dbReference type="EMBL" id="MDYO01000057">
    <property type="protein sequence ID" value="OQD91210.1"/>
    <property type="molecule type" value="Genomic_DNA"/>
</dbReference>
<keyword evidence="4" id="KW-1185">Reference proteome</keyword>
<keyword evidence="2" id="KW-0732">Signal</keyword>
<feature type="chain" id="PRO_5012325202" evidence="2">
    <location>
        <begin position="21"/>
        <end position="244"/>
    </location>
</feature>
<evidence type="ECO:0000313" key="4">
    <source>
        <dbReference type="Proteomes" id="UP000191612"/>
    </source>
</evidence>